<dbReference type="Gene3D" id="3.40.50.1820">
    <property type="entry name" value="alpha/beta hydrolase"/>
    <property type="match status" value="1"/>
</dbReference>
<dbReference type="AlphaFoldDB" id="A0A1T5P9L7"/>
<dbReference type="InterPro" id="IPR050300">
    <property type="entry name" value="GDXG_lipolytic_enzyme"/>
</dbReference>
<evidence type="ECO:0000313" key="3">
    <source>
        <dbReference type="EMBL" id="SKD09058.1"/>
    </source>
</evidence>
<reference evidence="4" key="1">
    <citation type="submission" date="2017-02" db="EMBL/GenBank/DDBJ databases">
        <authorList>
            <person name="Varghese N."/>
            <person name="Submissions S."/>
        </authorList>
    </citation>
    <scope>NUCLEOTIDE SEQUENCE [LARGE SCALE GENOMIC DNA]</scope>
    <source>
        <strain evidence="4">DSM 18108</strain>
    </source>
</reference>
<organism evidence="3 4">
    <name type="scientific">Chitinophaga ginsengisegetis</name>
    <dbReference type="NCBI Taxonomy" id="393003"/>
    <lineage>
        <taxon>Bacteria</taxon>
        <taxon>Pseudomonadati</taxon>
        <taxon>Bacteroidota</taxon>
        <taxon>Chitinophagia</taxon>
        <taxon>Chitinophagales</taxon>
        <taxon>Chitinophagaceae</taxon>
        <taxon>Chitinophaga</taxon>
    </lineage>
</organism>
<proteinExistence type="predicted"/>
<accession>A0A1T5P9L7</accession>
<keyword evidence="4" id="KW-1185">Reference proteome</keyword>
<gene>
    <name evidence="3" type="ORF">SAMN05660461_4937</name>
</gene>
<dbReference type="RefSeq" id="WP_159454417.1">
    <property type="nucleotide sequence ID" value="NZ_FUZZ01000004.1"/>
</dbReference>
<name>A0A1T5P9L7_9BACT</name>
<dbReference type="InterPro" id="IPR029058">
    <property type="entry name" value="AB_hydrolase_fold"/>
</dbReference>
<evidence type="ECO:0000256" key="1">
    <source>
        <dbReference type="ARBA" id="ARBA00022801"/>
    </source>
</evidence>
<protein>
    <submittedName>
        <fullName evidence="3">Acetyl esterase/lipase</fullName>
    </submittedName>
</protein>
<evidence type="ECO:0000313" key="4">
    <source>
        <dbReference type="Proteomes" id="UP000190166"/>
    </source>
</evidence>
<dbReference type="EMBL" id="FUZZ01000004">
    <property type="protein sequence ID" value="SKD09058.1"/>
    <property type="molecule type" value="Genomic_DNA"/>
</dbReference>
<dbReference type="PANTHER" id="PTHR48081:SF8">
    <property type="entry name" value="ALPHA_BETA HYDROLASE FOLD-3 DOMAIN-CONTAINING PROTEIN-RELATED"/>
    <property type="match status" value="1"/>
</dbReference>
<dbReference type="GO" id="GO:0016787">
    <property type="term" value="F:hydrolase activity"/>
    <property type="evidence" value="ECO:0007669"/>
    <property type="project" value="UniProtKB-KW"/>
</dbReference>
<keyword evidence="1" id="KW-0378">Hydrolase</keyword>
<feature type="domain" description="Alpha/beta hydrolase fold-3" evidence="2">
    <location>
        <begin position="73"/>
        <end position="273"/>
    </location>
</feature>
<dbReference type="PANTHER" id="PTHR48081">
    <property type="entry name" value="AB HYDROLASE SUPERFAMILY PROTEIN C4A8.06C"/>
    <property type="match status" value="1"/>
</dbReference>
<evidence type="ECO:0000259" key="2">
    <source>
        <dbReference type="Pfam" id="PF07859"/>
    </source>
</evidence>
<dbReference type="Pfam" id="PF07859">
    <property type="entry name" value="Abhydrolase_3"/>
    <property type="match status" value="1"/>
</dbReference>
<sequence length="296" mass="33286">MASIHSKLFAFFLRLIGKKHFLKTLLATGRQNFYSSPEPTTKVYKFCIVDKRLVNGHPVFTLQSRAGRGRKHILYLHGGAYVQRFTSHHWSFMTELVAATHCTISAPDYPLAPDFTFEDTFNMILALYKELLEKVAKEDLIVMGDSSGGGLALALCQLLVKEQLPQPGQLILLSPWLDISLSNPEIHEIVTEDPFMGLEGLLQAGRIYAGNAPLDHYLLSPIYGSFKGLEHISVFVGTREILVADARKLKKMIDPEDVQFIYVEYPGMVHDWMLINLPESKQARQQIISIIETGGL</sequence>
<dbReference type="Proteomes" id="UP000190166">
    <property type="component" value="Unassembled WGS sequence"/>
</dbReference>
<dbReference type="InterPro" id="IPR013094">
    <property type="entry name" value="AB_hydrolase_3"/>
</dbReference>
<dbReference type="SUPFAM" id="SSF53474">
    <property type="entry name" value="alpha/beta-Hydrolases"/>
    <property type="match status" value="1"/>
</dbReference>
<dbReference type="STRING" id="393003.SAMN05660461_4937"/>